<name>A0A1G6U1X7_9BACT</name>
<dbReference type="PROSITE" id="PS50042">
    <property type="entry name" value="CNMP_BINDING_3"/>
    <property type="match status" value="1"/>
</dbReference>
<dbReference type="CDD" id="cd00038">
    <property type="entry name" value="CAP_ED"/>
    <property type="match status" value="1"/>
</dbReference>
<dbReference type="SUPFAM" id="SSF51206">
    <property type="entry name" value="cAMP-binding domain-like"/>
    <property type="match status" value="1"/>
</dbReference>
<dbReference type="InterPro" id="IPR014710">
    <property type="entry name" value="RmlC-like_jellyroll"/>
</dbReference>
<evidence type="ECO:0000313" key="2">
    <source>
        <dbReference type="EMBL" id="SDD34555.1"/>
    </source>
</evidence>
<dbReference type="OrthoDB" id="667553at2"/>
<dbReference type="Gene3D" id="2.60.120.10">
    <property type="entry name" value="Jelly Rolls"/>
    <property type="match status" value="1"/>
</dbReference>
<protein>
    <submittedName>
        <fullName evidence="2">cAMP-binding domain of CRP or a regulatory subunit of cAMP-dependent protein kinases</fullName>
    </submittedName>
</protein>
<dbReference type="InterPro" id="IPR018490">
    <property type="entry name" value="cNMP-bd_dom_sf"/>
</dbReference>
<reference evidence="3" key="1">
    <citation type="submission" date="2016-10" db="EMBL/GenBank/DDBJ databases">
        <authorList>
            <person name="Varghese N."/>
            <person name="Submissions S."/>
        </authorList>
    </citation>
    <scope>NUCLEOTIDE SEQUENCE [LARGE SCALE GENOMIC DNA]</scope>
    <source>
        <strain evidence="3">DSM 23095</strain>
    </source>
</reference>
<dbReference type="Pfam" id="PF00027">
    <property type="entry name" value="cNMP_binding"/>
    <property type="match status" value="1"/>
</dbReference>
<evidence type="ECO:0000259" key="1">
    <source>
        <dbReference type="PROSITE" id="PS50042"/>
    </source>
</evidence>
<gene>
    <name evidence="2" type="ORF">SAMN04488104_102535</name>
</gene>
<dbReference type="GO" id="GO:0016301">
    <property type="term" value="F:kinase activity"/>
    <property type="evidence" value="ECO:0007669"/>
    <property type="project" value="UniProtKB-KW"/>
</dbReference>
<sequence>MSPFRFTRYLTSHAELDKELIDKILSHCSRKEVNKGAFLLRAGEKIQHSFFVEKGLLKQYHVDKKGKEHILQFAPENWLMADRESEYFDQPSSYSIEAVEASEVFFINKDLIMKLSKTDDGFIAFNNLLLHRHIQRLQKRITLLQSATAEERYLDFIQTYPDLTLRVPQTHIASYLGITPESLSRVRKELAARHRGAS</sequence>
<proteinExistence type="predicted"/>
<dbReference type="RefSeq" id="WP_087940004.1">
    <property type="nucleotide sequence ID" value="NZ_FNAC01000025.1"/>
</dbReference>
<accession>A0A1G6U1X7</accession>
<dbReference type="Proteomes" id="UP000199060">
    <property type="component" value="Unassembled WGS sequence"/>
</dbReference>
<dbReference type="EMBL" id="FNAC01000025">
    <property type="protein sequence ID" value="SDD34555.1"/>
    <property type="molecule type" value="Genomic_DNA"/>
</dbReference>
<evidence type="ECO:0000313" key="3">
    <source>
        <dbReference type="Proteomes" id="UP000199060"/>
    </source>
</evidence>
<dbReference type="AlphaFoldDB" id="A0A1G6U1X7"/>
<keyword evidence="2" id="KW-0808">Transferase</keyword>
<keyword evidence="2" id="KW-0418">Kinase</keyword>
<feature type="domain" description="Cyclic nucleotide-binding" evidence="1">
    <location>
        <begin position="12"/>
        <end position="115"/>
    </location>
</feature>
<organism evidence="2 3">
    <name type="scientific">Algoriphagus faecimaris</name>
    <dbReference type="NCBI Taxonomy" id="686796"/>
    <lineage>
        <taxon>Bacteria</taxon>
        <taxon>Pseudomonadati</taxon>
        <taxon>Bacteroidota</taxon>
        <taxon>Cytophagia</taxon>
        <taxon>Cytophagales</taxon>
        <taxon>Cyclobacteriaceae</taxon>
        <taxon>Algoriphagus</taxon>
    </lineage>
</organism>
<dbReference type="InterPro" id="IPR000595">
    <property type="entry name" value="cNMP-bd_dom"/>
</dbReference>
<dbReference type="STRING" id="686796.SAMN04488104_102535"/>
<keyword evidence="3" id="KW-1185">Reference proteome</keyword>